<dbReference type="Gene3D" id="3.40.50.300">
    <property type="entry name" value="P-loop containing nucleotide triphosphate hydrolases"/>
    <property type="match status" value="1"/>
</dbReference>
<dbReference type="EMBL" id="MU859366">
    <property type="protein sequence ID" value="KAK3947355.1"/>
    <property type="molecule type" value="Genomic_DNA"/>
</dbReference>
<sequence length="1104" mass="125307">MASQRPPRALRRILPANSAATVGPPSSLDIVIVPAPGLAKPLEWTFAPSNPPMLWLQHLLDDLATSFAPGATIWEHHYDSLNEPSFVEYLFQEGNELVELLLNHCVQTDMVGKMRPLVLICHGTGGLVVKRALHVCRHEQVYQYRRVTDVLSGAIFLGTPHITEDWEAANKTLRLLVKCQGKKGARPRLGDDDVTKFIKICKDFDIIPLDIPVLSAYETKGAVPSVKLFHKIFNKESKHVIVTRALGTLGSHIAEYTEVDCISNHLNICRVSLGSELYRECVKFLGVVGREAPARVASNTEAYDTPARLISETLHSGTDSLQYRSTRGSNPRLSYAEVNRGRLPEFDEAPSKNPNLPCFWVSRRRNSRFIGRQEVLQRIDDVLLSLEVGQLRSFAVCGIGGIGKTELAIEYAYSRRDRFEAIFWLRGEETSVLASSFSKIAVALGLEDDSEQPKWPRDTTHAASREIVMHWLGRPLKDMSAPESPENFANWLIIFDNVKDVDVLSDHWPKFGRGSVLITSRDPIVTRTLYAPQSSRIDLMTLSKQESKDLLQNLTQVEAEPSAKEIEAVDILAEALGGFPIAINQMSNVLRWLNFTSYSELLEHYNQYGISGAFLEPTGSTNMPQPLGTLWELDRLSQSSMALLRVMSLLGPEISEDILIDLKKVVRLEHYPTSLRHYYAAIDEMVASSLTIREAETRKLKQFTLLQKEIRGMMQDDELISVYQAASDLLIEIWPFQGIQEHHSVARFSECEVLLPSIRGFRNNLATLHQSGFHDSNLTLRVVMLFNDVGWYMLERGMLENAQSFCQLASNMLNETVGYGGDQFGSLLLANHMSLGIILAEMNNRKQSMFHKRTWLDMLKRRKTPTNECVEDYELGYAYNEIGVGCAADGKLDEAETAFQRSIKIFEGLDDYQETMLADPQTNLGFIFWMRGELKEAEHVLCKMKDTHAASWGVDDIRSFKTGKILYGIGNVLWAQGRFKESFNYHSRCLTQYKATLGDHHYRVGDVYHRLALYYIHQGLNDDAETYLNQALDIYKLHLCLKNSQARTRFMKGQLYQKMNKPDEAQVLLKEAFELRRELVPKDLRPMKQLVMTDFDLLVPYWSR</sequence>
<protein>
    <recommendedName>
        <fullName evidence="5">NB-ARC domain-containing protein</fullName>
    </recommendedName>
</protein>
<dbReference type="GO" id="GO:0043531">
    <property type="term" value="F:ADP binding"/>
    <property type="evidence" value="ECO:0007669"/>
    <property type="project" value="InterPro"/>
</dbReference>
<organism evidence="3 4">
    <name type="scientific">Pseudoneurospora amorphoporcata</name>
    <dbReference type="NCBI Taxonomy" id="241081"/>
    <lineage>
        <taxon>Eukaryota</taxon>
        <taxon>Fungi</taxon>
        <taxon>Dikarya</taxon>
        <taxon>Ascomycota</taxon>
        <taxon>Pezizomycotina</taxon>
        <taxon>Sordariomycetes</taxon>
        <taxon>Sordariomycetidae</taxon>
        <taxon>Sordariales</taxon>
        <taxon>Sordariaceae</taxon>
        <taxon>Pseudoneurospora</taxon>
    </lineage>
</organism>
<dbReference type="InterPro" id="IPR019734">
    <property type="entry name" value="TPR_rpt"/>
</dbReference>
<dbReference type="InterPro" id="IPR056681">
    <property type="entry name" value="DUF7779"/>
</dbReference>
<comment type="caution">
    <text evidence="3">The sequence shown here is derived from an EMBL/GenBank/DDBJ whole genome shotgun (WGS) entry which is preliminary data.</text>
</comment>
<dbReference type="Pfam" id="PF25000">
    <property type="entry name" value="DUF7779"/>
    <property type="match status" value="1"/>
</dbReference>
<dbReference type="InterPro" id="IPR002182">
    <property type="entry name" value="NB-ARC"/>
</dbReference>
<evidence type="ECO:0000259" key="1">
    <source>
        <dbReference type="Pfam" id="PF00931"/>
    </source>
</evidence>
<feature type="domain" description="NB-ARC" evidence="1">
    <location>
        <begin position="376"/>
        <end position="554"/>
    </location>
</feature>
<dbReference type="PANTHER" id="PTHR47691:SF3">
    <property type="entry name" value="HTH-TYPE TRANSCRIPTIONAL REGULATOR RV0890C-RELATED"/>
    <property type="match status" value="1"/>
</dbReference>
<dbReference type="SMART" id="SM00028">
    <property type="entry name" value="TPR"/>
    <property type="match status" value="4"/>
</dbReference>
<feature type="domain" description="DUF7779" evidence="2">
    <location>
        <begin position="631"/>
        <end position="718"/>
    </location>
</feature>
<proteinExistence type="predicted"/>
<dbReference type="InterPro" id="IPR011990">
    <property type="entry name" value="TPR-like_helical_dom_sf"/>
</dbReference>
<evidence type="ECO:0000313" key="3">
    <source>
        <dbReference type="EMBL" id="KAK3947355.1"/>
    </source>
</evidence>
<name>A0AAN6NKQ5_9PEZI</name>
<evidence type="ECO:0008006" key="5">
    <source>
        <dbReference type="Google" id="ProtNLM"/>
    </source>
</evidence>
<reference evidence="3" key="1">
    <citation type="journal article" date="2023" name="Mol. Phylogenet. Evol.">
        <title>Genome-scale phylogeny and comparative genomics of the fungal order Sordariales.</title>
        <authorList>
            <person name="Hensen N."/>
            <person name="Bonometti L."/>
            <person name="Westerberg I."/>
            <person name="Brannstrom I.O."/>
            <person name="Guillou S."/>
            <person name="Cros-Aarteil S."/>
            <person name="Calhoun S."/>
            <person name="Haridas S."/>
            <person name="Kuo A."/>
            <person name="Mondo S."/>
            <person name="Pangilinan J."/>
            <person name="Riley R."/>
            <person name="LaButti K."/>
            <person name="Andreopoulos B."/>
            <person name="Lipzen A."/>
            <person name="Chen C."/>
            <person name="Yan M."/>
            <person name="Daum C."/>
            <person name="Ng V."/>
            <person name="Clum A."/>
            <person name="Steindorff A."/>
            <person name="Ohm R.A."/>
            <person name="Martin F."/>
            <person name="Silar P."/>
            <person name="Natvig D.O."/>
            <person name="Lalanne C."/>
            <person name="Gautier V."/>
            <person name="Ament-Velasquez S.L."/>
            <person name="Kruys A."/>
            <person name="Hutchinson M.I."/>
            <person name="Powell A.J."/>
            <person name="Barry K."/>
            <person name="Miller A.N."/>
            <person name="Grigoriev I.V."/>
            <person name="Debuchy R."/>
            <person name="Gladieux P."/>
            <person name="Hiltunen Thoren M."/>
            <person name="Johannesson H."/>
        </authorList>
    </citation>
    <scope>NUCLEOTIDE SEQUENCE</scope>
    <source>
        <strain evidence="3">CBS 626.80</strain>
    </source>
</reference>
<dbReference type="AlphaFoldDB" id="A0AAN6NKQ5"/>
<dbReference type="SUPFAM" id="SSF52540">
    <property type="entry name" value="P-loop containing nucleoside triphosphate hydrolases"/>
    <property type="match status" value="1"/>
</dbReference>
<evidence type="ECO:0000259" key="2">
    <source>
        <dbReference type="Pfam" id="PF25000"/>
    </source>
</evidence>
<gene>
    <name evidence="3" type="ORF">QBC32DRAFT_224369</name>
</gene>
<dbReference type="Pfam" id="PF13181">
    <property type="entry name" value="TPR_8"/>
    <property type="match status" value="1"/>
</dbReference>
<evidence type="ECO:0000313" key="4">
    <source>
        <dbReference type="Proteomes" id="UP001303222"/>
    </source>
</evidence>
<accession>A0AAN6NKQ5</accession>
<reference evidence="3" key="2">
    <citation type="submission" date="2023-06" db="EMBL/GenBank/DDBJ databases">
        <authorList>
            <consortium name="Lawrence Berkeley National Laboratory"/>
            <person name="Mondo S.J."/>
            <person name="Hensen N."/>
            <person name="Bonometti L."/>
            <person name="Westerberg I."/>
            <person name="Brannstrom I.O."/>
            <person name="Guillou S."/>
            <person name="Cros-Aarteil S."/>
            <person name="Calhoun S."/>
            <person name="Haridas S."/>
            <person name="Kuo A."/>
            <person name="Pangilinan J."/>
            <person name="Riley R."/>
            <person name="Labutti K."/>
            <person name="Andreopoulos B."/>
            <person name="Lipzen A."/>
            <person name="Chen C."/>
            <person name="Yanf M."/>
            <person name="Daum C."/>
            <person name="Ng V."/>
            <person name="Clum A."/>
            <person name="Steindorff A."/>
            <person name="Ohm R."/>
            <person name="Martin F."/>
            <person name="Silar P."/>
            <person name="Natvig D."/>
            <person name="Lalanne C."/>
            <person name="Gautier V."/>
            <person name="Ament-Velasquez S.L."/>
            <person name="Kruys A."/>
            <person name="Hutchinson M.I."/>
            <person name="Powell A.J."/>
            <person name="Barry K."/>
            <person name="Miller A.N."/>
            <person name="Grigoriev I.V."/>
            <person name="Debuchy R."/>
            <person name="Gladieux P."/>
            <person name="Thoren M.H."/>
            <person name="Johannesson H."/>
        </authorList>
    </citation>
    <scope>NUCLEOTIDE SEQUENCE</scope>
    <source>
        <strain evidence="3">CBS 626.80</strain>
    </source>
</reference>
<dbReference type="PANTHER" id="PTHR47691">
    <property type="entry name" value="REGULATOR-RELATED"/>
    <property type="match status" value="1"/>
</dbReference>
<dbReference type="Gene3D" id="1.25.40.10">
    <property type="entry name" value="Tetratricopeptide repeat domain"/>
    <property type="match status" value="2"/>
</dbReference>
<dbReference type="SUPFAM" id="SSF48452">
    <property type="entry name" value="TPR-like"/>
    <property type="match status" value="1"/>
</dbReference>
<dbReference type="Pfam" id="PF13424">
    <property type="entry name" value="TPR_12"/>
    <property type="match status" value="1"/>
</dbReference>
<dbReference type="Proteomes" id="UP001303222">
    <property type="component" value="Unassembled WGS sequence"/>
</dbReference>
<dbReference type="Pfam" id="PF00931">
    <property type="entry name" value="NB-ARC"/>
    <property type="match status" value="1"/>
</dbReference>
<dbReference type="InterPro" id="IPR027417">
    <property type="entry name" value="P-loop_NTPase"/>
</dbReference>
<keyword evidence="4" id="KW-1185">Reference proteome</keyword>